<accession>A0AAW1PIJ9</accession>
<gene>
    <name evidence="4" type="ORF">WJX73_003475</name>
</gene>
<dbReference type="Proteomes" id="UP001465755">
    <property type="component" value="Unassembled WGS sequence"/>
</dbReference>
<dbReference type="PRINTS" id="PR00080">
    <property type="entry name" value="SDRFAMILY"/>
</dbReference>
<feature type="region of interest" description="Disordered" evidence="3">
    <location>
        <begin position="1"/>
        <end position="32"/>
    </location>
</feature>
<organism evidence="4 5">
    <name type="scientific">Symbiochloris irregularis</name>
    <dbReference type="NCBI Taxonomy" id="706552"/>
    <lineage>
        <taxon>Eukaryota</taxon>
        <taxon>Viridiplantae</taxon>
        <taxon>Chlorophyta</taxon>
        <taxon>core chlorophytes</taxon>
        <taxon>Trebouxiophyceae</taxon>
        <taxon>Trebouxiales</taxon>
        <taxon>Trebouxiaceae</taxon>
        <taxon>Symbiochloris</taxon>
    </lineage>
</organism>
<comment type="caution">
    <text evidence="4">The sequence shown here is derived from an EMBL/GenBank/DDBJ whole genome shotgun (WGS) entry which is preliminary data.</text>
</comment>
<dbReference type="Pfam" id="PF13561">
    <property type="entry name" value="adh_short_C2"/>
    <property type="match status" value="1"/>
</dbReference>
<protein>
    <submittedName>
        <fullName evidence="4">Uncharacterized protein</fullName>
    </submittedName>
</protein>
<proteinExistence type="inferred from homology"/>
<reference evidence="4 5" key="1">
    <citation type="journal article" date="2024" name="Nat. Commun.">
        <title>Phylogenomics reveals the evolutionary origins of lichenization in chlorophyte algae.</title>
        <authorList>
            <person name="Puginier C."/>
            <person name="Libourel C."/>
            <person name="Otte J."/>
            <person name="Skaloud P."/>
            <person name="Haon M."/>
            <person name="Grisel S."/>
            <person name="Petersen M."/>
            <person name="Berrin J.G."/>
            <person name="Delaux P.M."/>
            <person name="Dal Grande F."/>
            <person name="Keller J."/>
        </authorList>
    </citation>
    <scope>NUCLEOTIDE SEQUENCE [LARGE SCALE GENOMIC DNA]</scope>
    <source>
        <strain evidence="4 5">SAG 2036</strain>
    </source>
</reference>
<dbReference type="AlphaFoldDB" id="A0AAW1PIJ9"/>
<dbReference type="InterPro" id="IPR002347">
    <property type="entry name" value="SDR_fam"/>
</dbReference>
<evidence type="ECO:0000256" key="2">
    <source>
        <dbReference type="ARBA" id="ARBA00023002"/>
    </source>
</evidence>
<sequence>MVGQPEIPAQKLDLPGKESEMTPRPDYGNSYKGSGKLKDKVALITGSDSGIGRAIAVHFAKEGAHIAIAYWKEHSDAEETKKVVEAEGVQTILIPGDLIEEAQCKKVVDETVKKFGRIDILVNNAAFQGPCLKSFTDIDRERLERTFNVNIIAYMSVAAKAVKHMAKGSAIINICSIQAFQPMAGILDYASTKGAITTFTKGAGAELISKGIRVNGIAPGPVWTPLVPSSFPEDMIDDFGAEMTPIKRAAQPFEYGPPAVFLAHEPSSSNIVACILNITGGMFM</sequence>
<name>A0AAW1PIJ9_9CHLO</name>
<dbReference type="FunFam" id="3.40.50.720:FF:000084">
    <property type="entry name" value="Short-chain dehydrogenase reductase"/>
    <property type="match status" value="1"/>
</dbReference>
<dbReference type="PANTHER" id="PTHR48107">
    <property type="entry name" value="NADPH-DEPENDENT ALDEHYDE REDUCTASE-LIKE PROTEIN, CHLOROPLASTIC-RELATED"/>
    <property type="match status" value="1"/>
</dbReference>
<feature type="compositionally biased region" description="Basic and acidic residues" evidence="3">
    <location>
        <begin position="14"/>
        <end position="23"/>
    </location>
</feature>
<evidence type="ECO:0000256" key="3">
    <source>
        <dbReference type="SAM" id="MobiDB-lite"/>
    </source>
</evidence>
<keyword evidence="2" id="KW-0560">Oxidoreductase</keyword>
<dbReference type="PRINTS" id="PR00081">
    <property type="entry name" value="GDHRDH"/>
</dbReference>
<keyword evidence="5" id="KW-1185">Reference proteome</keyword>
<dbReference type="InterPro" id="IPR036291">
    <property type="entry name" value="NAD(P)-bd_dom_sf"/>
</dbReference>
<dbReference type="GO" id="GO:0016614">
    <property type="term" value="F:oxidoreductase activity, acting on CH-OH group of donors"/>
    <property type="evidence" value="ECO:0007669"/>
    <property type="project" value="UniProtKB-ARBA"/>
</dbReference>
<dbReference type="InterPro" id="IPR020904">
    <property type="entry name" value="Sc_DH/Rdtase_CS"/>
</dbReference>
<comment type="similarity">
    <text evidence="1">Belongs to the short-chain dehydrogenases/reductases (SDR) family.</text>
</comment>
<evidence type="ECO:0000313" key="5">
    <source>
        <dbReference type="Proteomes" id="UP001465755"/>
    </source>
</evidence>
<dbReference type="Gene3D" id="3.40.50.720">
    <property type="entry name" value="NAD(P)-binding Rossmann-like Domain"/>
    <property type="match status" value="1"/>
</dbReference>
<evidence type="ECO:0000313" key="4">
    <source>
        <dbReference type="EMBL" id="KAK9808250.1"/>
    </source>
</evidence>
<dbReference type="SUPFAM" id="SSF51735">
    <property type="entry name" value="NAD(P)-binding Rossmann-fold domains"/>
    <property type="match status" value="1"/>
</dbReference>
<dbReference type="EMBL" id="JALJOQ010000025">
    <property type="protein sequence ID" value="KAK9808250.1"/>
    <property type="molecule type" value="Genomic_DNA"/>
</dbReference>
<dbReference type="PROSITE" id="PS00061">
    <property type="entry name" value="ADH_SHORT"/>
    <property type="match status" value="1"/>
</dbReference>
<evidence type="ECO:0000256" key="1">
    <source>
        <dbReference type="ARBA" id="ARBA00006484"/>
    </source>
</evidence>
<dbReference type="PANTHER" id="PTHR48107:SF16">
    <property type="entry name" value="NADPH-DEPENDENT ALDEHYDE REDUCTASE 1, CHLOROPLASTIC"/>
    <property type="match status" value="1"/>
</dbReference>